<name>A0ABQ7G744_DUNSA</name>
<sequence length="95" mass="10757">MSKLQRRSRGKRRQNDRDSTCDDLQGYLMRLSRSSLEDRASCNISSWLPATPMDSSFQHIMGTDASFMGKTANWHEMLHSEKTGQHGSSDNPHAS</sequence>
<comment type="caution">
    <text evidence="2">The sequence shown here is derived from an EMBL/GenBank/DDBJ whole genome shotgun (WGS) entry which is preliminary data.</text>
</comment>
<evidence type="ECO:0000313" key="3">
    <source>
        <dbReference type="Proteomes" id="UP000815325"/>
    </source>
</evidence>
<keyword evidence="3" id="KW-1185">Reference proteome</keyword>
<evidence type="ECO:0008006" key="4">
    <source>
        <dbReference type="Google" id="ProtNLM"/>
    </source>
</evidence>
<evidence type="ECO:0000256" key="1">
    <source>
        <dbReference type="SAM" id="MobiDB-lite"/>
    </source>
</evidence>
<feature type="region of interest" description="Disordered" evidence="1">
    <location>
        <begin position="75"/>
        <end position="95"/>
    </location>
</feature>
<dbReference type="Proteomes" id="UP000815325">
    <property type="component" value="Unassembled WGS sequence"/>
</dbReference>
<protein>
    <recommendedName>
        <fullName evidence="4">Encoded protein</fullName>
    </recommendedName>
</protein>
<organism evidence="2 3">
    <name type="scientific">Dunaliella salina</name>
    <name type="common">Green alga</name>
    <name type="synonym">Protococcus salinus</name>
    <dbReference type="NCBI Taxonomy" id="3046"/>
    <lineage>
        <taxon>Eukaryota</taxon>
        <taxon>Viridiplantae</taxon>
        <taxon>Chlorophyta</taxon>
        <taxon>core chlorophytes</taxon>
        <taxon>Chlorophyceae</taxon>
        <taxon>CS clade</taxon>
        <taxon>Chlamydomonadales</taxon>
        <taxon>Dunaliellaceae</taxon>
        <taxon>Dunaliella</taxon>
    </lineage>
</organism>
<feature type="compositionally biased region" description="Polar residues" evidence="1">
    <location>
        <begin position="85"/>
        <end position="95"/>
    </location>
</feature>
<accession>A0ABQ7G744</accession>
<proteinExistence type="predicted"/>
<feature type="region of interest" description="Disordered" evidence="1">
    <location>
        <begin position="1"/>
        <end position="21"/>
    </location>
</feature>
<reference evidence="2" key="1">
    <citation type="submission" date="2017-08" db="EMBL/GenBank/DDBJ databases">
        <authorList>
            <person name="Polle J.E."/>
            <person name="Barry K."/>
            <person name="Cushman J."/>
            <person name="Schmutz J."/>
            <person name="Tran D."/>
            <person name="Hathwaick L.T."/>
            <person name="Yim W.C."/>
            <person name="Jenkins J."/>
            <person name="Mckie-Krisberg Z.M."/>
            <person name="Prochnik S."/>
            <person name="Lindquist E."/>
            <person name="Dockter R.B."/>
            <person name="Adam C."/>
            <person name="Molina H."/>
            <person name="Bunkerborg J."/>
            <person name="Jin E."/>
            <person name="Buchheim M."/>
            <person name="Magnuson J."/>
        </authorList>
    </citation>
    <scope>NUCLEOTIDE SEQUENCE</scope>
    <source>
        <strain evidence="2">CCAP 19/18</strain>
    </source>
</reference>
<evidence type="ECO:0000313" key="2">
    <source>
        <dbReference type="EMBL" id="KAF5830438.1"/>
    </source>
</evidence>
<dbReference type="EMBL" id="MU070043">
    <property type="protein sequence ID" value="KAF5830438.1"/>
    <property type="molecule type" value="Genomic_DNA"/>
</dbReference>
<gene>
    <name evidence="2" type="ORF">DUNSADRAFT_14576</name>
</gene>
<feature type="compositionally biased region" description="Basic residues" evidence="1">
    <location>
        <begin position="1"/>
        <end position="12"/>
    </location>
</feature>